<dbReference type="Proteomes" id="UP001458880">
    <property type="component" value="Unassembled WGS sequence"/>
</dbReference>
<keyword evidence="3" id="KW-1185">Reference proteome</keyword>
<evidence type="ECO:0000256" key="1">
    <source>
        <dbReference type="SAM" id="MobiDB-lite"/>
    </source>
</evidence>
<gene>
    <name evidence="2" type="ORF">QE152_g27388</name>
</gene>
<sequence length="130" mass="14932">MREMKKLVMKQNHIQNTSSMPIDVTGGTILDVKESHIKQHLITKTSSKKNYKQNIPDLPTATKNYRYQQRFYSNAVKTNAQNQLTTETTESLPYSKDEDETTNNEFSVVQRKSRRKSNLNIAHGTASNIN</sequence>
<evidence type="ECO:0000313" key="2">
    <source>
        <dbReference type="EMBL" id="KAK9708172.1"/>
    </source>
</evidence>
<feature type="region of interest" description="Disordered" evidence="1">
    <location>
        <begin position="78"/>
        <end position="130"/>
    </location>
</feature>
<dbReference type="EMBL" id="JASPKY010000335">
    <property type="protein sequence ID" value="KAK9708172.1"/>
    <property type="molecule type" value="Genomic_DNA"/>
</dbReference>
<protein>
    <submittedName>
        <fullName evidence="2">Uncharacterized protein</fullName>
    </submittedName>
</protein>
<organism evidence="2 3">
    <name type="scientific">Popillia japonica</name>
    <name type="common">Japanese beetle</name>
    <dbReference type="NCBI Taxonomy" id="7064"/>
    <lineage>
        <taxon>Eukaryota</taxon>
        <taxon>Metazoa</taxon>
        <taxon>Ecdysozoa</taxon>
        <taxon>Arthropoda</taxon>
        <taxon>Hexapoda</taxon>
        <taxon>Insecta</taxon>
        <taxon>Pterygota</taxon>
        <taxon>Neoptera</taxon>
        <taxon>Endopterygota</taxon>
        <taxon>Coleoptera</taxon>
        <taxon>Polyphaga</taxon>
        <taxon>Scarabaeiformia</taxon>
        <taxon>Scarabaeidae</taxon>
        <taxon>Rutelinae</taxon>
        <taxon>Popillia</taxon>
    </lineage>
</organism>
<evidence type="ECO:0000313" key="3">
    <source>
        <dbReference type="Proteomes" id="UP001458880"/>
    </source>
</evidence>
<comment type="caution">
    <text evidence="2">The sequence shown here is derived from an EMBL/GenBank/DDBJ whole genome shotgun (WGS) entry which is preliminary data.</text>
</comment>
<name>A0AAW1JUK1_POPJA</name>
<dbReference type="AlphaFoldDB" id="A0AAW1JUK1"/>
<feature type="compositionally biased region" description="Polar residues" evidence="1">
    <location>
        <begin position="78"/>
        <end position="92"/>
    </location>
</feature>
<accession>A0AAW1JUK1</accession>
<reference evidence="2 3" key="1">
    <citation type="journal article" date="2024" name="BMC Genomics">
        <title>De novo assembly and annotation of Popillia japonica's genome with initial clues to its potential as an invasive pest.</title>
        <authorList>
            <person name="Cucini C."/>
            <person name="Boschi S."/>
            <person name="Funari R."/>
            <person name="Cardaioli E."/>
            <person name="Iannotti N."/>
            <person name="Marturano G."/>
            <person name="Paoli F."/>
            <person name="Bruttini M."/>
            <person name="Carapelli A."/>
            <person name="Frati F."/>
            <person name="Nardi F."/>
        </authorList>
    </citation>
    <scope>NUCLEOTIDE SEQUENCE [LARGE SCALE GENOMIC DNA]</scope>
    <source>
        <strain evidence="2">DMR45628</strain>
    </source>
</reference>
<proteinExistence type="predicted"/>